<organism evidence="2 3">
    <name type="scientific">Helicobacter macacae MIT 99-5501</name>
    <dbReference type="NCBI Taxonomy" id="1357400"/>
    <lineage>
        <taxon>Bacteria</taxon>
        <taxon>Pseudomonadati</taxon>
        <taxon>Campylobacterota</taxon>
        <taxon>Epsilonproteobacteria</taxon>
        <taxon>Campylobacterales</taxon>
        <taxon>Helicobacteraceae</taxon>
        <taxon>Helicobacter</taxon>
    </lineage>
</organism>
<accession>V8C7K6</accession>
<keyword evidence="1" id="KW-0812">Transmembrane</keyword>
<evidence type="ECO:0000313" key="3">
    <source>
        <dbReference type="Proteomes" id="UP000018731"/>
    </source>
</evidence>
<proteinExistence type="predicted"/>
<dbReference type="RefSeq" id="WP_023928265.1">
    <property type="nucleotide sequence ID" value="NZ_KI669455.1"/>
</dbReference>
<dbReference type="PANTHER" id="PTHR34821">
    <property type="entry name" value="INNER MEMBRANE PROTEIN YDCZ"/>
    <property type="match status" value="1"/>
</dbReference>
<evidence type="ECO:0008006" key="4">
    <source>
        <dbReference type="Google" id="ProtNLM"/>
    </source>
</evidence>
<reference evidence="2 3" key="1">
    <citation type="journal article" date="2014" name="Genome Announc.">
        <title>Draft genome sequences of six enterohepatic helicobacter species isolated from humans and one from rhesus macaques.</title>
        <authorList>
            <person name="Shen Z."/>
            <person name="Sheh A."/>
            <person name="Young S.K."/>
            <person name="Abouelliel A."/>
            <person name="Ward D.V."/>
            <person name="Earl A.M."/>
            <person name="Fox J.G."/>
        </authorList>
    </citation>
    <scope>NUCLEOTIDE SEQUENCE [LARGE SCALE GENOMIC DNA]</scope>
    <source>
        <strain evidence="2 3">MIT 99-5501</strain>
    </source>
</reference>
<dbReference type="HOGENOM" id="CLU_068878_1_1_7"/>
<keyword evidence="1" id="KW-1133">Transmembrane helix</keyword>
<dbReference type="OrthoDB" id="9097160at2"/>
<feature type="transmembrane region" description="Helical" evidence="1">
    <location>
        <begin position="34"/>
        <end position="62"/>
    </location>
</feature>
<dbReference type="AlphaFoldDB" id="V8C7K6"/>
<dbReference type="InterPro" id="IPR006750">
    <property type="entry name" value="YdcZ"/>
</dbReference>
<feature type="transmembrane region" description="Helical" evidence="1">
    <location>
        <begin position="135"/>
        <end position="153"/>
    </location>
</feature>
<name>V8C7K6_9HELI</name>
<dbReference type="EMBL" id="AZJI01000007">
    <property type="protein sequence ID" value="ETD22731.1"/>
    <property type="molecule type" value="Genomic_DNA"/>
</dbReference>
<dbReference type="Proteomes" id="UP000018731">
    <property type="component" value="Unassembled WGS sequence"/>
</dbReference>
<keyword evidence="3" id="KW-1185">Reference proteome</keyword>
<dbReference type="eggNOG" id="COG3238">
    <property type="taxonomic scope" value="Bacteria"/>
</dbReference>
<protein>
    <recommendedName>
        <fullName evidence="4">EamA domain-containing protein</fullName>
    </recommendedName>
</protein>
<evidence type="ECO:0000256" key="1">
    <source>
        <dbReference type="SAM" id="Phobius"/>
    </source>
</evidence>
<dbReference type="STRING" id="1357400.HMPREF2086_01530"/>
<dbReference type="PATRIC" id="fig|1357400.3.peg.2060"/>
<dbReference type="GO" id="GO:0005886">
    <property type="term" value="C:plasma membrane"/>
    <property type="evidence" value="ECO:0007669"/>
    <property type="project" value="TreeGrafter"/>
</dbReference>
<feature type="transmembrane region" description="Helical" evidence="1">
    <location>
        <begin position="74"/>
        <end position="94"/>
    </location>
</feature>
<gene>
    <name evidence="2" type="ORF">HMPREF2086_01530</name>
</gene>
<keyword evidence="1" id="KW-0472">Membrane</keyword>
<evidence type="ECO:0000313" key="2">
    <source>
        <dbReference type="EMBL" id="ETD22731.1"/>
    </source>
</evidence>
<dbReference type="PANTHER" id="PTHR34821:SF2">
    <property type="entry name" value="INNER MEMBRANE PROTEIN YDCZ"/>
    <property type="match status" value="1"/>
</dbReference>
<comment type="caution">
    <text evidence="2">The sequence shown here is derived from an EMBL/GenBank/DDBJ whole genome shotgun (WGS) entry which is preliminary data.</text>
</comment>
<sequence length="156" mass="16469">MYYLIALCMGIAIATQAPINASLARSLQGSSLQLASLVAALISFGIGTICLGFMAYFSGALGLDTIKSLFSQSWWKFLGGVLGAFFVFGTILLAPKIGLLNMFLLALAGQLLTSAVLDSMGAFGLGIKPISWQKILGLGIILIGLLVFFSKELQKN</sequence>
<dbReference type="Pfam" id="PF04657">
    <property type="entry name" value="DMT_YdcZ"/>
    <property type="match status" value="1"/>
</dbReference>